<dbReference type="EMBL" id="BAABBE010000071">
    <property type="protein sequence ID" value="GAA3688617.1"/>
    <property type="molecule type" value="Genomic_DNA"/>
</dbReference>
<dbReference type="Proteomes" id="UP001500711">
    <property type="component" value="Unassembled WGS sequence"/>
</dbReference>
<feature type="region of interest" description="Disordered" evidence="3">
    <location>
        <begin position="450"/>
        <end position="474"/>
    </location>
</feature>
<gene>
    <name evidence="4" type="ORF">GCM10022267_89240</name>
</gene>
<accession>A0ABP7CE21</accession>
<organism evidence="4 5">
    <name type="scientific">Lentzea roselyniae</name>
    <dbReference type="NCBI Taxonomy" id="531940"/>
    <lineage>
        <taxon>Bacteria</taxon>
        <taxon>Bacillati</taxon>
        <taxon>Actinomycetota</taxon>
        <taxon>Actinomycetes</taxon>
        <taxon>Pseudonocardiales</taxon>
        <taxon>Pseudonocardiaceae</taxon>
        <taxon>Lentzea</taxon>
    </lineage>
</organism>
<evidence type="ECO:0000256" key="3">
    <source>
        <dbReference type="SAM" id="MobiDB-lite"/>
    </source>
</evidence>
<dbReference type="Gene3D" id="3.50.50.60">
    <property type="entry name" value="FAD/NAD(P)-binding domain"/>
    <property type="match status" value="1"/>
</dbReference>
<dbReference type="PRINTS" id="PR00420">
    <property type="entry name" value="RNGMNOXGNASE"/>
</dbReference>
<evidence type="ECO:0000256" key="2">
    <source>
        <dbReference type="ARBA" id="ARBA00038396"/>
    </source>
</evidence>
<dbReference type="InterPro" id="IPR036188">
    <property type="entry name" value="FAD/NAD-bd_sf"/>
</dbReference>
<comment type="similarity">
    <text evidence="2">Belongs to the flavin-dependent halogenase family. Bacterial tryptophan halogenase subfamily.</text>
</comment>
<proteinExistence type="inferred from homology"/>
<feature type="compositionally biased region" description="Basic and acidic residues" evidence="3">
    <location>
        <begin position="450"/>
        <end position="468"/>
    </location>
</feature>
<dbReference type="PANTHER" id="PTHR43747:SF5">
    <property type="entry name" value="FAD-BINDING DOMAIN-CONTAINING PROTEIN"/>
    <property type="match status" value="1"/>
</dbReference>
<evidence type="ECO:0000313" key="4">
    <source>
        <dbReference type="EMBL" id="GAA3688617.1"/>
    </source>
</evidence>
<protein>
    <recommendedName>
        <fullName evidence="6">2-polyprenyl-6-methoxyphenol hydroxylase</fullName>
    </recommendedName>
</protein>
<evidence type="ECO:0000256" key="1">
    <source>
        <dbReference type="ARBA" id="ARBA00023002"/>
    </source>
</evidence>
<evidence type="ECO:0008006" key="6">
    <source>
        <dbReference type="Google" id="ProtNLM"/>
    </source>
</evidence>
<name>A0ABP7CE21_9PSEU</name>
<dbReference type="SUPFAM" id="SSF51905">
    <property type="entry name" value="FAD/NAD(P)-binding domain"/>
    <property type="match status" value="1"/>
</dbReference>
<keyword evidence="5" id="KW-1185">Reference proteome</keyword>
<dbReference type="PANTHER" id="PTHR43747">
    <property type="entry name" value="FAD-BINDING PROTEIN"/>
    <property type="match status" value="1"/>
</dbReference>
<reference evidence="5" key="1">
    <citation type="journal article" date="2019" name="Int. J. Syst. Evol. Microbiol.">
        <title>The Global Catalogue of Microorganisms (GCM) 10K type strain sequencing project: providing services to taxonomists for standard genome sequencing and annotation.</title>
        <authorList>
            <consortium name="The Broad Institute Genomics Platform"/>
            <consortium name="The Broad Institute Genome Sequencing Center for Infectious Disease"/>
            <person name="Wu L."/>
            <person name="Ma J."/>
        </authorList>
    </citation>
    <scope>NUCLEOTIDE SEQUENCE [LARGE SCALE GENOMIC DNA]</scope>
    <source>
        <strain evidence="5">JCM 17494</strain>
    </source>
</reference>
<evidence type="ECO:0000313" key="5">
    <source>
        <dbReference type="Proteomes" id="UP001500711"/>
    </source>
</evidence>
<keyword evidence="1" id="KW-0560">Oxidoreductase</keyword>
<dbReference type="Pfam" id="PF13450">
    <property type="entry name" value="NAD_binding_8"/>
    <property type="match status" value="1"/>
</dbReference>
<dbReference type="RefSeq" id="WP_346137208.1">
    <property type="nucleotide sequence ID" value="NZ_BAABBE010000071.1"/>
</dbReference>
<sequence>MDGNVENSKPPRWERAVVIGSGLAGLITAAVLTRHFREVTVLERDSPPAEAAPRKGVPQGWHVHGLLVGGADSLEKVFAGLRSELSAGGAQTFDHGEGARFYLPDGQPPVRAVGLNVQTFSRGFLEAVVRRRVADLPSIRFEYGVTADRLFADQSGGSVRGVDAVRHGDGKVVRLEADLVVDCSGRFSRVADWLEGIGYPRPAETVVDPQMVYASRFYQGPDTNWSVLYQPVCLPNRPRGAYAVRVEDGRLLVTLLGLAGYAPAAGEHGFDEFLMSVGNPELEKVVSASQPVSPIHRFSRTENRRRELHRMRHWPDGFICLGDAYCTFNPAYGQGITVAAKSALRLDRELRRSRDLSGMSRKVQRGLHRIAFNPWMMATIDDRVWAAHIAGQQPSLHAQVAGRYKNRLYRLILHNANAHLIFAQVFHAIRPPTALLSPRILYGVLREPKEPCGDPSRHGRQSGHDIRSGRRRLS</sequence>
<comment type="caution">
    <text evidence="4">The sequence shown here is derived from an EMBL/GenBank/DDBJ whole genome shotgun (WGS) entry which is preliminary data.</text>
</comment>
<dbReference type="InterPro" id="IPR050816">
    <property type="entry name" value="Flavin-dep_Halogenase_NPB"/>
</dbReference>